<dbReference type="AlphaFoldDB" id="A0A7S4G7Q1"/>
<sequence length="115" mass="13077">MWHHGKQQCVRRQRSCKGHIHLNKNERAGHTGRRPTPVAQCTFEVRESDGSTRSWCLDKAVLARDMWHDKEGTHEPLFPSTISSQTRHERQKCGKENDGSTGSRCSDRALLAQVG</sequence>
<feature type="region of interest" description="Disordered" evidence="1">
    <location>
        <begin position="73"/>
        <end position="107"/>
    </location>
</feature>
<evidence type="ECO:0000256" key="1">
    <source>
        <dbReference type="SAM" id="MobiDB-lite"/>
    </source>
</evidence>
<organism evidence="2">
    <name type="scientific">Eutreptiella gymnastica</name>
    <dbReference type="NCBI Taxonomy" id="73025"/>
    <lineage>
        <taxon>Eukaryota</taxon>
        <taxon>Discoba</taxon>
        <taxon>Euglenozoa</taxon>
        <taxon>Euglenida</taxon>
        <taxon>Spirocuta</taxon>
        <taxon>Euglenophyceae</taxon>
        <taxon>Eutreptiales</taxon>
        <taxon>Eutreptiaceae</taxon>
        <taxon>Eutreptiella</taxon>
    </lineage>
</organism>
<evidence type="ECO:0000313" key="2">
    <source>
        <dbReference type="EMBL" id="CAE0827932.1"/>
    </source>
</evidence>
<feature type="region of interest" description="Disordered" evidence="1">
    <location>
        <begin position="1"/>
        <end position="36"/>
    </location>
</feature>
<gene>
    <name evidence="2" type="ORF">EGYM00163_LOCUS39194</name>
</gene>
<reference evidence="2" key="1">
    <citation type="submission" date="2021-01" db="EMBL/GenBank/DDBJ databases">
        <authorList>
            <person name="Corre E."/>
            <person name="Pelletier E."/>
            <person name="Niang G."/>
            <person name="Scheremetjew M."/>
            <person name="Finn R."/>
            <person name="Kale V."/>
            <person name="Holt S."/>
            <person name="Cochrane G."/>
            <person name="Meng A."/>
            <person name="Brown T."/>
            <person name="Cohen L."/>
        </authorList>
    </citation>
    <scope>NUCLEOTIDE SEQUENCE</scope>
    <source>
        <strain evidence="2">CCMP1594</strain>
    </source>
</reference>
<name>A0A7S4G7Q1_9EUGL</name>
<feature type="compositionally biased region" description="Basic and acidic residues" evidence="1">
    <location>
        <begin position="86"/>
        <end position="98"/>
    </location>
</feature>
<feature type="compositionally biased region" description="Basic residues" evidence="1">
    <location>
        <begin position="1"/>
        <end position="22"/>
    </location>
</feature>
<protein>
    <submittedName>
        <fullName evidence="2">Uncharacterized protein</fullName>
    </submittedName>
</protein>
<proteinExistence type="predicted"/>
<dbReference type="EMBL" id="HBJA01113535">
    <property type="protein sequence ID" value="CAE0827932.1"/>
    <property type="molecule type" value="Transcribed_RNA"/>
</dbReference>
<accession>A0A7S4G7Q1</accession>